<gene>
    <name evidence="2" type="ORF">MSBRW_1651</name>
</gene>
<dbReference type="Proteomes" id="UP000033038">
    <property type="component" value="Chromosome"/>
</dbReference>
<organism evidence="2 3">
    <name type="scientific">Methanosarcina barkeri str. Wiesmoor</name>
    <dbReference type="NCBI Taxonomy" id="1434109"/>
    <lineage>
        <taxon>Archaea</taxon>
        <taxon>Methanobacteriati</taxon>
        <taxon>Methanobacteriota</taxon>
        <taxon>Stenosarchaea group</taxon>
        <taxon>Methanomicrobia</taxon>
        <taxon>Methanosarcinales</taxon>
        <taxon>Methanosarcinaceae</taxon>
        <taxon>Methanosarcina</taxon>
    </lineage>
</organism>
<evidence type="ECO:0000313" key="3">
    <source>
        <dbReference type="Proteomes" id="UP000033038"/>
    </source>
</evidence>
<protein>
    <submittedName>
        <fullName evidence="2">Uncharacterized protein</fullName>
    </submittedName>
</protein>
<dbReference type="AlphaFoldDB" id="A0A0E3QMF4"/>
<dbReference type="GeneID" id="24823139"/>
<keyword evidence="1" id="KW-0812">Transmembrane</keyword>
<keyword evidence="1" id="KW-1133">Transmembrane helix</keyword>
<dbReference type="PATRIC" id="fig|1434109.4.peg.2078"/>
<evidence type="ECO:0000256" key="1">
    <source>
        <dbReference type="SAM" id="Phobius"/>
    </source>
</evidence>
<proteinExistence type="predicted"/>
<accession>A0A0E3QMF4</accession>
<evidence type="ECO:0000313" key="2">
    <source>
        <dbReference type="EMBL" id="AKB50904.1"/>
    </source>
</evidence>
<dbReference type="HOGENOM" id="CLU_680796_0_0_2"/>
<sequence length="404" mass="46558">MTQESGNKLNIQDEELSYTVNQHSSQNIVDKRSSQNVDNKYIDTDPISYITDLIIQISKNITKGHGLSKKGVNSLFLFLLTGSLLYQYTQFPQTLIQFFKIYAVPLIFLFYSFIDILKNVPFVNTLYVAIFKESDFICTAITNNAVSLDDLERYLLSMFFTPQQFIDIIEYLIKNNQFSPKCQVNLVKNVSLYEIESINYIKDLMLNFNFTSQAICIFLSKMQTRLDFNYLDKLTEKYREFPTVLFLAGSLHLYKINEPNSLYKYGHECENNPPHFNYSRNEMFLFGIVISLVAVLIYIMYKYSSTSAPMIVNLSGDVSGNVSGPLSGLASGPLSVNMSISHNTFVILLSILVIYMLFTTLKSLYDMHSVQSIQKYLMDKDLDEDVVEYIVEELDSINYFHRSE</sequence>
<name>A0A0E3QMF4_METBA</name>
<feature type="transmembrane region" description="Helical" evidence="1">
    <location>
        <begin position="95"/>
        <end position="114"/>
    </location>
</feature>
<dbReference type="EMBL" id="CP009526">
    <property type="protein sequence ID" value="AKB50904.1"/>
    <property type="molecule type" value="Genomic_DNA"/>
</dbReference>
<reference evidence="2 3" key="1">
    <citation type="submission" date="2014-07" db="EMBL/GenBank/DDBJ databases">
        <title>Methanogenic archaea and the global carbon cycle.</title>
        <authorList>
            <person name="Henriksen J.R."/>
            <person name="Luke J."/>
            <person name="Reinhart S."/>
            <person name="Benedict M.N."/>
            <person name="Youngblut N.D."/>
            <person name="Metcalf M.E."/>
            <person name="Whitaker R.J."/>
            <person name="Metcalf W.W."/>
        </authorList>
    </citation>
    <scope>NUCLEOTIDE SEQUENCE [LARGE SCALE GENOMIC DNA]</scope>
    <source>
        <strain evidence="2 3">Wiesmoor</strain>
    </source>
</reference>
<feature type="transmembrane region" description="Helical" evidence="1">
    <location>
        <begin position="345"/>
        <end position="365"/>
    </location>
</feature>
<dbReference type="KEGG" id="mbw:MSBRW_1651"/>
<feature type="transmembrane region" description="Helical" evidence="1">
    <location>
        <begin position="71"/>
        <end position="89"/>
    </location>
</feature>
<keyword evidence="1" id="KW-0472">Membrane</keyword>
<dbReference type="RefSeq" id="WP_048102971.1">
    <property type="nucleotide sequence ID" value="NZ_CP009526.1"/>
</dbReference>
<feature type="transmembrane region" description="Helical" evidence="1">
    <location>
        <begin position="283"/>
        <end position="301"/>
    </location>
</feature>